<dbReference type="InterPro" id="IPR013783">
    <property type="entry name" value="Ig-like_fold"/>
</dbReference>
<evidence type="ECO:0000259" key="13">
    <source>
        <dbReference type="PROSITE" id="PS50011"/>
    </source>
</evidence>
<evidence type="ECO:0000256" key="5">
    <source>
        <dbReference type="ARBA" id="ARBA00023170"/>
    </source>
</evidence>
<dbReference type="InterPro" id="IPR011009">
    <property type="entry name" value="Kinase-like_dom_sf"/>
</dbReference>
<dbReference type="GO" id="GO:0005886">
    <property type="term" value="C:plasma membrane"/>
    <property type="evidence" value="ECO:0007669"/>
    <property type="project" value="TreeGrafter"/>
</dbReference>
<dbReference type="CDD" id="cd00192">
    <property type="entry name" value="PTKc"/>
    <property type="match status" value="1"/>
</dbReference>
<dbReference type="InterPro" id="IPR000719">
    <property type="entry name" value="Prot_kinase_dom"/>
</dbReference>
<feature type="binding site" evidence="9">
    <location>
        <position position="729"/>
    </location>
    <ligand>
        <name>Mg(2+)</name>
        <dbReference type="ChEBI" id="CHEBI:18420"/>
    </ligand>
</feature>
<evidence type="ECO:0000256" key="3">
    <source>
        <dbReference type="ARBA" id="ARBA00022989"/>
    </source>
</evidence>
<dbReference type="PANTHER" id="PTHR24416:SF600">
    <property type="entry name" value="PDGF- AND VEGF-RECEPTOR RELATED, ISOFORM J"/>
    <property type="match status" value="1"/>
</dbReference>
<organism evidence="15 16">
    <name type="scientific">Orchesella cincta</name>
    <name type="common">Springtail</name>
    <name type="synonym">Podura cincta</name>
    <dbReference type="NCBI Taxonomy" id="48709"/>
    <lineage>
        <taxon>Eukaryota</taxon>
        <taxon>Metazoa</taxon>
        <taxon>Ecdysozoa</taxon>
        <taxon>Arthropoda</taxon>
        <taxon>Hexapoda</taxon>
        <taxon>Collembola</taxon>
        <taxon>Entomobryomorpha</taxon>
        <taxon>Entomobryoidea</taxon>
        <taxon>Orchesellidae</taxon>
        <taxon>Orchesellinae</taxon>
        <taxon>Orchesella</taxon>
    </lineage>
</organism>
<protein>
    <submittedName>
        <fullName evidence="15">Insulin receptor</fullName>
    </submittedName>
</protein>
<feature type="domain" description="Ig-like" evidence="14">
    <location>
        <begin position="363"/>
        <end position="452"/>
    </location>
</feature>
<dbReference type="OrthoDB" id="2413561at2759"/>
<feature type="binding site" evidence="8">
    <location>
        <begin position="628"/>
        <end position="634"/>
    </location>
    <ligand>
        <name>ATP</name>
        <dbReference type="ChEBI" id="CHEBI:30616"/>
    </ligand>
</feature>
<keyword evidence="12" id="KW-0732">Signal</keyword>
<gene>
    <name evidence="15" type="ORF">Ocin01_13053</name>
</gene>
<evidence type="ECO:0000313" key="16">
    <source>
        <dbReference type="Proteomes" id="UP000094527"/>
    </source>
</evidence>
<comment type="subcellular location">
    <subcellularLocation>
        <location evidence="1">Membrane</location>
        <topology evidence="1">Single-pass membrane protein</topology>
    </subcellularLocation>
</comment>
<evidence type="ECO:0000256" key="10">
    <source>
        <dbReference type="SAM" id="MobiDB-lite"/>
    </source>
</evidence>
<dbReference type="Pfam" id="PF07714">
    <property type="entry name" value="PK_Tyr_Ser-Thr"/>
    <property type="match status" value="1"/>
</dbReference>
<dbReference type="InterPro" id="IPR020635">
    <property type="entry name" value="Tyr_kinase_cat_dom"/>
</dbReference>
<dbReference type="InterPro" id="IPR008266">
    <property type="entry name" value="Tyr_kinase_AS"/>
</dbReference>
<dbReference type="AlphaFoldDB" id="A0A1D2ML03"/>
<dbReference type="PANTHER" id="PTHR24416">
    <property type="entry name" value="TYROSINE-PROTEIN KINASE RECEPTOR"/>
    <property type="match status" value="1"/>
</dbReference>
<evidence type="ECO:0000256" key="4">
    <source>
        <dbReference type="ARBA" id="ARBA00023136"/>
    </source>
</evidence>
<dbReference type="PROSITE" id="PS50835">
    <property type="entry name" value="IG_LIKE"/>
    <property type="match status" value="1"/>
</dbReference>
<dbReference type="InterPro" id="IPR036179">
    <property type="entry name" value="Ig-like_dom_sf"/>
</dbReference>
<dbReference type="STRING" id="48709.A0A1D2ML03"/>
<keyword evidence="9" id="KW-0460">Magnesium</keyword>
<dbReference type="PROSITE" id="PS50011">
    <property type="entry name" value="PROTEIN_KINASE_DOM"/>
    <property type="match status" value="1"/>
</dbReference>
<dbReference type="GO" id="GO:0007169">
    <property type="term" value="P:cell surface receptor protein tyrosine kinase signaling pathway"/>
    <property type="evidence" value="ECO:0007669"/>
    <property type="project" value="TreeGrafter"/>
</dbReference>
<feature type="signal peptide" evidence="12">
    <location>
        <begin position="1"/>
        <end position="27"/>
    </location>
</feature>
<evidence type="ECO:0000256" key="1">
    <source>
        <dbReference type="ARBA" id="ARBA00004167"/>
    </source>
</evidence>
<feature type="binding site" evidence="8">
    <location>
        <position position="571"/>
    </location>
    <ligand>
        <name>ATP</name>
        <dbReference type="ChEBI" id="CHEBI:30616"/>
    </ligand>
</feature>
<comment type="caution">
    <text evidence="15">The sequence shown here is derived from an EMBL/GenBank/DDBJ whole genome shotgun (WGS) entry which is preliminary data.</text>
</comment>
<evidence type="ECO:0000313" key="15">
    <source>
        <dbReference type="EMBL" id="ODM93628.1"/>
    </source>
</evidence>
<dbReference type="Proteomes" id="UP000094527">
    <property type="component" value="Unassembled WGS sequence"/>
</dbReference>
<dbReference type="GO" id="GO:0046872">
    <property type="term" value="F:metal ion binding"/>
    <property type="evidence" value="ECO:0007669"/>
    <property type="project" value="UniProtKB-KW"/>
</dbReference>
<dbReference type="InterPro" id="IPR007110">
    <property type="entry name" value="Ig-like_dom"/>
</dbReference>
<dbReference type="PIRSF" id="PIRSF000615">
    <property type="entry name" value="TyrPK_CSF1-R"/>
    <property type="match status" value="1"/>
</dbReference>
<keyword evidence="9" id="KW-0479">Metal-binding</keyword>
<feature type="binding site" evidence="9">
    <location>
        <position position="516"/>
    </location>
    <ligand>
        <name>Mg(2+)</name>
        <dbReference type="ChEBI" id="CHEBI:18420"/>
    </ligand>
</feature>
<dbReference type="InterPro" id="IPR050122">
    <property type="entry name" value="RTK"/>
</dbReference>
<keyword evidence="2 11" id="KW-0812">Transmembrane</keyword>
<proteinExistence type="predicted"/>
<keyword evidence="8" id="KW-0067">ATP-binding</keyword>
<feature type="active site" description="Proton acceptor" evidence="7">
    <location>
        <position position="697"/>
    </location>
</feature>
<keyword evidence="3 11" id="KW-1133">Transmembrane helix</keyword>
<keyword evidence="5 15" id="KW-0675">Receptor</keyword>
<evidence type="ECO:0000256" key="9">
    <source>
        <dbReference type="PIRSR" id="PIRSR000615-3"/>
    </source>
</evidence>
<evidence type="ECO:0000256" key="2">
    <source>
        <dbReference type="ARBA" id="ARBA00022692"/>
    </source>
</evidence>
<dbReference type="Gene3D" id="1.10.510.10">
    <property type="entry name" value="Transferase(Phosphotransferase) domain 1"/>
    <property type="match status" value="1"/>
</dbReference>
<keyword evidence="6" id="KW-0325">Glycoprotein</keyword>
<dbReference type="SMART" id="SM00219">
    <property type="entry name" value="TyrKc"/>
    <property type="match status" value="1"/>
</dbReference>
<dbReference type="SUPFAM" id="SSF48726">
    <property type="entry name" value="Immunoglobulin"/>
    <property type="match status" value="1"/>
</dbReference>
<feature type="binding site" evidence="8">
    <location>
        <position position="701"/>
    </location>
    <ligand>
        <name>ATP</name>
        <dbReference type="ChEBI" id="CHEBI:30616"/>
    </ligand>
</feature>
<name>A0A1D2ML03_ORCCI</name>
<keyword evidence="4 11" id="KW-0472">Membrane</keyword>
<feature type="domain" description="Protein kinase" evidence="13">
    <location>
        <begin position="538"/>
        <end position="866"/>
    </location>
</feature>
<reference evidence="15 16" key="1">
    <citation type="journal article" date="2016" name="Genome Biol. Evol.">
        <title>Gene Family Evolution Reflects Adaptation to Soil Environmental Stressors in the Genome of the Collembolan Orchesella cincta.</title>
        <authorList>
            <person name="Faddeeva-Vakhrusheva A."/>
            <person name="Derks M.F."/>
            <person name="Anvar S.Y."/>
            <person name="Agamennone V."/>
            <person name="Suring W."/>
            <person name="Smit S."/>
            <person name="van Straalen N.M."/>
            <person name="Roelofs D."/>
        </authorList>
    </citation>
    <scope>NUCLEOTIDE SEQUENCE [LARGE SCALE GENOMIC DNA]</scope>
    <source>
        <tissue evidence="15">Mixed pool</tissue>
    </source>
</reference>
<keyword evidence="8" id="KW-0547">Nucleotide-binding</keyword>
<evidence type="ECO:0000256" key="8">
    <source>
        <dbReference type="PIRSR" id="PIRSR000615-2"/>
    </source>
</evidence>
<keyword evidence="16" id="KW-1185">Reference proteome</keyword>
<accession>A0A1D2ML03</accession>
<evidence type="ECO:0000256" key="11">
    <source>
        <dbReference type="SAM" id="Phobius"/>
    </source>
</evidence>
<evidence type="ECO:0000256" key="7">
    <source>
        <dbReference type="PIRSR" id="PIRSR000615-1"/>
    </source>
</evidence>
<evidence type="ECO:0000259" key="14">
    <source>
        <dbReference type="PROSITE" id="PS50835"/>
    </source>
</evidence>
<sequence>MPKRNYYVAVFLTTLSVLVNHFQNVSSATIATVTDENALLQTNGNATTSSSLVVLPETVTRIEFNYSTDSFKEIEPGVLQFIGEDLWDVTLSCHLTSNKEAFLSWKYHGIEERKVKRQKHLDDENGLVIDLSKGPPVVRMECYYPKNRTISNSILIYTGANKSPYLYKNGETIRATALNQSIAYISCLLMHPLGNDGKELQLFKDGELVTNDRLSYIPELGYYLNLTQLENPLGKYECRVKNSTKDDVVSVDLDYDAYVRVSYKGYRNNFYAGAPQLHPFECRLPKDVFGNKFQWFYLWKNGAYTALNETDVKQTDTEPLYYTQNVKVTFPSNSITDVVCAGTVNGTSYNSSYQVEVKKSYPPMILNQPLKEPIVYTQGMNITCFTTSEPRDWTWLKNGQPLNNGETIKENLVYLPFKSSLFLKPLADDKIDNYTCIVSNFLGNVSHDFRIQTKQPSPPKSFDVQYLVIAAVILAVAVVLLGIFLTFFKLNVVRRRLDPNLMDWFFRGRKAQGIPYNELEPYASVSYDFSYEIKPDKLNFVRELRGGNFGQVHFGWLHDSNADTTIPVAIKQIKDVPTASEQDVKYEFMSFLNEIKIMQYIGCHKHVVGYVGAVTSDIAKYSAYLVVEYCSEGDLASYLQKFANNGGLFHDDIQGLHSVSQTHSGQVVLKTSHLMKWAEDIADGMHYISSKGLVHRDLAARNVLLGYQGINSDEYENVDPGKLIAKISDFGLSKALYELDSDYYKIVFDPVEEKNRPRRLPLRWLSIEALKSLKFTTKSDVWALGVTYWEMFTLVREVPYFSEVPDSVDLRISLIHYLDTGSSLSEPEYAPQEMWEVMLQCWQENPADRPGFHMIRDTLKAVNEKISNIQDNNGGSNNTQVTQYEAVQVAPLAAPNYSTVGIIEELGYNNTAYSDQQSGASGTDSEDGEDSDADETIIAQQNYPNSPYQNSNVLSYTSTPYATVGYVENLGYDNMEMDQYYGRKTVTEGDDGKEIISNNESDKPVSLRVTVNDQISASG</sequence>
<feature type="transmembrane region" description="Helical" evidence="11">
    <location>
        <begin position="466"/>
        <end position="488"/>
    </location>
</feature>
<evidence type="ECO:0000256" key="12">
    <source>
        <dbReference type="SAM" id="SignalP"/>
    </source>
</evidence>
<feature type="region of interest" description="Disordered" evidence="10">
    <location>
        <begin position="913"/>
        <end position="932"/>
    </location>
</feature>
<evidence type="ECO:0000256" key="6">
    <source>
        <dbReference type="ARBA" id="ARBA00023180"/>
    </source>
</evidence>
<dbReference type="EMBL" id="LJIJ01000943">
    <property type="protein sequence ID" value="ODM93628.1"/>
    <property type="molecule type" value="Genomic_DNA"/>
</dbReference>
<dbReference type="InterPro" id="IPR001245">
    <property type="entry name" value="Ser-Thr/Tyr_kinase_cat_dom"/>
</dbReference>
<dbReference type="GO" id="GO:0005524">
    <property type="term" value="F:ATP binding"/>
    <property type="evidence" value="ECO:0007669"/>
    <property type="project" value="UniProtKB-KW"/>
</dbReference>
<feature type="binding site" evidence="9">
    <location>
        <position position="702"/>
    </location>
    <ligand>
        <name>Mg(2+)</name>
        <dbReference type="ChEBI" id="CHEBI:18420"/>
    </ligand>
</feature>
<dbReference type="GO" id="GO:0004714">
    <property type="term" value="F:transmembrane receptor protein tyrosine kinase activity"/>
    <property type="evidence" value="ECO:0007669"/>
    <property type="project" value="UniProtKB-ARBA"/>
</dbReference>
<dbReference type="PROSITE" id="PS00109">
    <property type="entry name" value="PROTEIN_KINASE_TYR"/>
    <property type="match status" value="1"/>
</dbReference>
<dbReference type="CDD" id="cd00096">
    <property type="entry name" value="Ig"/>
    <property type="match status" value="1"/>
</dbReference>
<dbReference type="Gene3D" id="3.30.200.20">
    <property type="entry name" value="Phosphorylase Kinase, domain 1"/>
    <property type="match status" value="1"/>
</dbReference>
<dbReference type="GO" id="GO:0043235">
    <property type="term" value="C:receptor complex"/>
    <property type="evidence" value="ECO:0007669"/>
    <property type="project" value="TreeGrafter"/>
</dbReference>
<feature type="chain" id="PRO_5008904202" evidence="12">
    <location>
        <begin position="28"/>
        <end position="1019"/>
    </location>
</feature>
<dbReference type="SUPFAM" id="SSF56112">
    <property type="entry name" value="Protein kinase-like (PK-like)"/>
    <property type="match status" value="1"/>
</dbReference>
<dbReference type="Gene3D" id="2.60.40.10">
    <property type="entry name" value="Immunoglobulins"/>
    <property type="match status" value="1"/>
</dbReference>